<evidence type="ECO:0000313" key="2">
    <source>
        <dbReference type="Proteomes" id="UP000228934"/>
    </source>
</evidence>
<keyword evidence="2" id="KW-1185">Reference proteome</keyword>
<dbReference type="Proteomes" id="UP000228934">
    <property type="component" value="Unassembled WGS sequence"/>
</dbReference>
<dbReference type="AlphaFoldDB" id="A0A2G9RVT0"/>
<evidence type="ECO:0000313" key="1">
    <source>
        <dbReference type="EMBL" id="PIO32026.1"/>
    </source>
</evidence>
<sequence length="90" mass="9543">MDNKAVLILLIPSPPSCTEESPKLFDHSVGYMLQEDAQRFEGSDDGTQVEERSNVTLLGGGAQEGQETGSHVPPSCSILPSLLQCQGGRG</sequence>
<gene>
    <name evidence="1" type="ORF">AB205_0070260</name>
</gene>
<protein>
    <submittedName>
        <fullName evidence="1">Uncharacterized protein</fullName>
    </submittedName>
</protein>
<reference evidence="2" key="1">
    <citation type="journal article" date="2017" name="Nat. Commun.">
        <title>The North American bullfrog draft genome provides insight into hormonal regulation of long noncoding RNA.</title>
        <authorList>
            <person name="Hammond S.A."/>
            <person name="Warren R.L."/>
            <person name="Vandervalk B.P."/>
            <person name="Kucuk E."/>
            <person name="Khan H."/>
            <person name="Gibb E.A."/>
            <person name="Pandoh P."/>
            <person name="Kirk H."/>
            <person name="Zhao Y."/>
            <person name="Jones M."/>
            <person name="Mungall A.J."/>
            <person name="Coope R."/>
            <person name="Pleasance S."/>
            <person name="Moore R.A."/>
            <person name="Holt R.A."/>
            <person name="Round J.M."/>
            <person name="Ohora S."/>
            <person name="Walle B.V."/>
            <person name="Veldhoen N."/>
            <person name="Helbing C.C."/>
            <person name="Birol I."/>
        </authorList>
    </citation>
    <scope>NUCLEOTIDE SEQUENCE [LARGE SCALE GENOMIC DNA]</scope>
</reference>
<name>A0A2G9RVT0_AQUCT</name>
<accession>A0A2G9RVT0</accession>
<dbReference type="EMBL" id="KV930649">
    <property type="protein sequence ID" value="PIO32026.1"/>
    <property type="molecule type" value="Genomic_DNA"/>
</dbReference>
<organism evidence="1 2">
    <name type="scientific">Aquarana catesbeiana</name>
    <name type="common">American bullfrog</name>
    <name type="synonym">Rana catesbeiana</name>
    <dbReference type="NCBI Taxonomy" id="8400"/>
    <lineage>
        <taxon>Eukaryota</taxon>
        <taxon>Metazoa</taxon>
        <taxon>Chordata</taxon>
        <taxon>Craniata</taxon>
        <taxon>Vertebrata</taxon>
        <taxon>Euteleostomi</taxon>
        <taxon>Amphibia</taxon>
        <taxon>Batrachia</taxon>
        <taxon>Anura</taxon>
        <taxon>Neobatrachia</taxon>
        <taxon>Ranoidea</taxon>
        <taxon>Ranidae</taxon>
        <taxon>Aquarana</taxon>
    </lineage>
</organism>
<proteinExistence type="predicted"/>